<evidence type="ECO:0000256" key="1">
    <source>
        <dbReference type="ARBA" id="ARBA00005662"/>
    </source>
</evidence>
<evidence type="ECO:0000313" key="4">
    <source>
        <dbReference type="Proteomes" id="UP000198122"/>
    </source>
</evidence>
<dbReference type="SUPFAM" id="SSF56300">
    <property type="entry name" value="Metallo-dependent phosphatases"/>
    <property type="match status" value="1"/>
</dbReference>
<comment type="similarity">
    <text evidence="1">Belongs to the CapA family.</text>
</comment>
<dbReference type="SMART" id="SM00854">
    <property type="entry name" value="PGA_cap"/>
    <property type="match status" value="1"/>
</dbReference>
<gene>
    <name evidence="3" type="ORF">SAMN05445756_0189</name>
</gene>
<organism evidence="3 4">
    <name type="scientific">Kytococcus aerolatus</name>
    <dbReference type="NCBI Taxonomy" id="592308"/>
    <lineage>
        <taxon>Bacteria</taxon>
        <taxon>Bacillati</taxon>
        <taxon>Actinomycetota</taxon>
        <taxon>Actinomycetes</taxon>
        <taxon>Micrococcales</taxon>
        <taxon>Kytococcaceae</taxon>
        <taxon>Kytococcus</taxon>
    </lineage>
</organism>
<proteinExistence type="inferred from homology"/>
<dbReference type="Proteomes" id="UP000198122">
    <property type="component" value="Unassembled WGS sequence"/>
</dbReference>
<dbReference type="InterPro" id="IPR029052">
    <property type="entry name" value="Metallo-depent_PP-like"/>
</dbReference>
<reference evidence="3 4" key="1">
    <citation type="submission" date="2017-06" db="EMBL/GenBank/DDBJ databases">
        <authorList>
            <person name="Kim H.J."/>
            <person name="Triplett B.A."/>
        </authorList>
    </citation>
    <scope>NUCLEOTIDE SEQUENCE [LARGE SCALE GENOMIC DNA]</scope>
    <source>
        <strain evidence="3 4">DSM 22179</strain>
    </source>
</reference>
<dbReference type="AlphaFoldDB" id="A0A212T1U1"/>
<dbReference type="InterPro" id="IPR052169">
    <property type="entry name" value="CW_Biosynth-Accessory"/>
</dbReference>
<sequence length="322" mass="34076">MPADRPDDPDAGPVTLSVVGDLKLAHRAAEDLRAGDPQAPFRRVADELFAADLTLGNLETALGEGGTPEPKRYTFMAPPAFAAELQEAGFDHMALANNHVYDFGAAGIRSTLEALEEAGLPFSGAGEDLASAREPAVLEANGRRIAVINTLDVAADNAKIPYDNSQWAATDDRPGVFWAVPEQVAAEVERARAEADDVVVLLHAGVENTRPAGKVQQRVAEAALDAGATAVIGHHAHVLQGHREHPDTGQLTAWGLGNFVFDGYPAGAEQNDSAILHLTIDDQGVTEHSWTPVVLDGGYPQALAEDSAEGRRVLQLIESLAE</sequence>
<accession>A0A212T1U1</accession>
<dbReference type="InterPro" id="IPR019079">
    <property type="entry name" value="Capsule_synth_CapA"/>
</dbReference>
<feature type="domain" description="Capsule synthesis protein CapA" evidence="2">
    <location>
        <begin position="15"/>
        <end position="263"/>
    </location>
</feature>
<evidence type="ECO:0000313" key="3">
    <source>
        <dbReference type="EMBL" id="SNC60023.1"/>
    </source>
</evidence>
<protein>
    <submittedName>
        <fullName evidence="3">Poly-gamma-glutamate synthesis protein (Capsule biosynthesis protein)</fullName>
    </submittedName>
</protein>
<dbReference type="CDD" id="cd07381">
    <property type="entry name" value="MPP_CapA"/>
    <property type="match status" value="1"/>
</dbReference>
<dbReference type="PANTHER" id="PTHR33393:SF13">
    <property type="entry name" value="PGA BIOSYNTHESIS PROTEIN CAPA"/>
    <property type="match status" value="1"/>
</dbReference>
<name>A0A212T1U1_9MICO</name>
<dbReference type="Pfam" id="PF09587">
    <property type="entry name" value="PGA_cap"/>
    <property type="match status" value="1"/>
</dbReference>
<dbReference type="EMBL" id="FYEZ01000001">
    <property type="protein sequence ID" value="SNC60023.1"/>
    <property type="molecule type" value="Genomic_DNA"/>
</dbReference>
<keyword evidence="4" id="KW-1185">Reference proteome</keyword>
<dbReference type="Gene3D" id="3.60.21.10">
    <property type="match status" value="1"/>
</dbReference>
<dbReference type="PANTHER" id="PTHR33393">
    <property type="entry name" value="POLYGLUTAMINE SYNTHESIS ACCESSORY PROTEIN RV0574C-RELATED"/>
    <property type="match status" value="1"/>
</dbReference>
<evidence type="ECO:0000259" key="2">
    <source>
        <dbReference type="SMART" id="SM00854"/>
    </source>
</evidence>